<dbReference type="EMBL" id="MGEP01000055">
    <property type="protein sequence ID" value="OGL85994.1"/>
    <property type="molecule type" value="Genomic_DNA"/>
</dbReference>
<dbReference type="SUPFAM" id="SSF81301">
    <property type="entry name" value="Nucleotidyltransferase"/>
    <property type="match status" value="1"/>
</dbReference>
<feature type="domain" description="Polymerase beta nucleotidyltransferase" evidence="8">
    <location>
        <begin position="18"/>
        <end position="92"/>
    </location>
</feature>
<keyword evidence="5" id="KW-0547">Nucleotide-binding</keyword>
<evidence type="ECO:0000313" key="9">
    <source>
        <dbReference type="EMBL" id="OGL85994.1"/>
    </source>
</evidence>
<dbReference type="PANTHER" id="PTHR33571">
    <property type="entry name" value="SSL8005 PROTEIN"/>
    <property type="match status" value="1"/>
</dbReference>
<evidence type="ECO:0000256" key="2">
    <source>
        <dbReference type="ARBA" id="ARBA00022679"/>
    </source>
</evidence>
<dbReference type="InterPro" id="IPR041633">
    <property type="entry name" value="Polbeta"/>
</dbReference>
<evidence type="ECO:0000313" key="10">
    <source>
        <dbReference type="Proteomes" id="UP000178723"/>
    </source>
</evidence>
<keyword evidence="2" id="KW-0808">Transferase</keyword>
<dbReference type="InterPro" id="IPR052038">
    <property type="entry name" value="Type-VII_TA_antitoxin"/>
</dbReference>
<name>A0A1F7V7P3_9BACT</name>
<evidence type="ECO:0000259" key="8">
    <source>
        <dbReference type="Pfam" id="PF18765"/>
    </source>
</evidence>
<accession>A0A1F7V7P3</accession>
<keyword evidence="6" id="KW-0067">ATP-binding</keyword>
<reference evidence="9 10" key="1">
    <citation type="journal article" date="2016" name="Nat. Commun.">
        <title>Thousands of microbial genomes shed light on interconnected biogeochemical processes in an aquifer system.</title>
        <authorList>
            <person name="Anantharaman K."/>
            <person name="Brown C.T."/>
            <person name="Hug L.A."/>
            <person name="Sharon I."/>
            <person name="Castelle C.J."/>
            <person name="Probst A.J."/>
            <person name="Thomas B.C."/>
            <person name="Singh A."/>
            <person name="Wilkins M.J."/>
            <person name="Karaoz U."/>
            <person name="Brodie E.L."/>
            <person name="Williams K.H."/>
            <person name="Hubbard S.S."/>
            <person name="Banfield J.F."/>
        </authorList>
    </citation>
    <scope>NUCLEOTIDE SEQUENCE [LARGE SCALE GENOMIC DNA]</scope>
</reference>
<dbReference type="Proteomes" id="UP000178723">
    <property type="component" value="Unassembled WGS sequence"/>
</dbReference>
<dbReference type="GO" id="GO:0016779">
    <property type="term" value="F:nucleotidyltransferase activity"/>
    <property type="evidence" value="ECO:0007669"/>
    <property type="project" value="UniProtKB-KW"/>
</dbReference>
<comment type="cofactor">
    <cofactor evidence="1">
        <name>Mg(2+)</name>
        <dbReference type="ChEBI" id="CHEBI:18420"/>
    </cofactor>
</comment>
<evidence type="ECO:0000256" key="6">
    <source>
        <dbReference type="ARBA" id="ARBA00022840"/>
    </source>
</evidence>
<dbReference type="CDD" id="cd05403">
    <property type="entry name" value="NT_KNTase_like"/>
    <property type="match status" value="1"/>
</dbReference>
<comment type="caution">
    <text evidence="9">The sequence shown here is derived from an EMBL/GenBank/DDBJ whole genome shotgun (WGS) entry which is preliminary data.</text>
</comment>
<evidence type="ECO:0000256" key="4">
    <source>
        <dbReference type="ARBA" id="ARBA00022723"/>
    </source>
</evidence>
<evidence type="ECO:0000256" key="7">
    <source>
        <dbReference type="ARBA" id="ARBA00022842"/>
    </source>
</evidence>
<dbReference type="PANTHER" id="PTHR33571:SF14">
    <property type="entry name" value="PROTEIN ADENYLYLTRANSFERASE MJ0435-RELATED"/>
    <property type="match status" value="1"/>
</dbReference>
<evidence type="ECO:0000256" key="5">
    <source>
        <dbReference type="ARBA" id="ARBA00022741"/>
    </source>
</evidence>
<keyword evidence="3" id="KW-0548">Nucleotidyltransferase</keyword>
<dbReference type="Gene3D" id="3.30.460.10">
    <property type="entry name" value="Beta Polymerase, domain 2"/>
    <property type="match status" value="1"/>
</dbReference>
<dbReference type="GO" id="GO:0046872">
    <property type="term" value="F:metal ion binding"/>
    <property type="evidence" value="ECO:0007669"/>
    <property type="project" value="UniProtKB-KW"/>
</dbReference>
<dbReference type="InterPro" id="IPR043519">
    <property type="entry name" value="NT_sf"/>
</dbReference>
<evidence type="ECO:0000256" key="3">
    <source>
        <dbReference type="ARBA" id="ARBA00022695"/>
    </source>
</evidence>
<evidence type="ECO:0000256" key="1">
    <source>
        <dbReference type="ARBA" id="ARBA00001946"/>
    </source>
</evidence>
<protein>
    <recommendedName>
        <fullName evidence="8">Polymerase beta nucleotidyltransferase domain-containing protein</fullName>
    </recommendedName>
</protein>
<dbReference type="STRING" id="1802407.A3I40_00475"/>
<organism evidence="9 10">
    <name type="scientific">Candidatus Uhrbacteria bacterium RIFCSPLOWO2_02_FULL_48_12</name>
    <dbReference type="NCBI Taxonomy" id="1802407"/>
    <lineage>
        <taxon>Bacteria</taxon>
        <taxon>Candidatus Uhriibacteriota</taxon>
    </lineage>
</organism>
<gene>
    <name evidence="9" type="ORF">A3I40_00475</name>
</gene>
<proteinExistence type="predicted"/>
<dbReference type="Pfam" id="PF18765">
    <property type="entry name" value="Polbeta"/>
    <property type="match status" value="1"/>
</dbReference>
<keyword evidence="4" id="KW-0479">Metal-binding</keyword>
<sequence length="93" mass="10721">MTIEEIKKRSLPHFQAMGVRRASLFGSFARGEETDESDLDFLVDLPNSLNLLDVVHLKNLLEDEFNRGVDLIEFSCIKPRIRENVLHDQIVLL</sequence>
<dbReference type="GO" id="GO:0005524">
    <property type="term" value="F:ATP binding"/>
    <property type="evidence" value="ECO:0007669"/>
    <property type="project" value="UniProtKB-KW"/>
</dbReference>
<keyword evidence="7" id="KW-0460">Magnesium</keyword>
<dbReference type="AlphaFoldDB" id="A0A1F7V7P3"/>